<dbReference type="AlphaFoldDB" id="A0A0H2RBF2"/>
<feature type="domain" description="Glucose-methanol-choline oxidoreductase N-terminal" evidence="12">
    <location>
        <begin position="293"/>
        <end position="307"/>
    </location>
</feature>
<feature type="domain" description="Glucose-methanol-choline oxidoreductase N-terminal" evidence="11">
    <location>
        <begin position="98"/>
        <end position="121"/>
    </location>
</feature>
<dbReference type="STRING" id="27342.A0A0H2RBF2"/>
<proteinExistence type="inferred from homology"/>
<reference evidence="13 14" key="1">
    <citation type="submission" date="2015-04" db="EMBL/GenBank/DDBJ databases">
        <title>Complete genome sequence of Schizopora paradoxa KUC8140, a cosmopolitan wood degrader in East Asia.</title>
        <authorList>
            <consortium name="DOE Joint Genome Institute"/>
            <person name="Min B."/>
            <person name="Park H."/>
            <person name="Jang Y."/>
            <person name="Kim J.-J."/>
            <person name="Kim K.H."/>
            <person name="Pangilinan J."/>
            <person name="Lipzen A."/>
            <person name="Riley R."/>
            <person name="Grigoriev I.V."/>
            <person name="Spatafora J.W."/>
            <person name="Choi I.-G."/>
        </authorList>
    </citation>
    <scope>NUCLEOTIDE SEQUENCE [LARGE SCALE GENOMIC DNA]</scope>
    <source>
        <strain evidence="13 14">KUC8140</strain>
    </source>
</reference>
<keyword evidence="6" id="KW-0560">Oxidoreductase</keyword>
<dbReference type="PROSITE" id="PS00624">
    <property type="entry name" value="GMC_OXRED_2"/>
    <property type="match status" value="1"/>
</dbReference>
<evidence type="ECO:0000256" key="1">
    <source>
        <dbReference type="ARBA" id="ARBA00001974"/>
    </source>
</evidence>
<dbReference type="Pfam" id="PF05199">
    <property type="entry name" value="GMC_oxred_C"/>
    <property type="match status" value="1"/>
</dbReference>
<evidence type="ECO:0000256" key="9">
    <source>
        <dbReference type="RuleBase" id="RU003968"/>
    </source>
</evidence>
<evidence type="ECO:0000259" key="12">
    <source>
        <dbReference type="PROSITE" id="PS00624"/>
    </source>
</evidence>
<gene>
    <name evidence="13" type="ORF">SCHPADRAFT_834349</name>
</gene>
<sequence length="614" mass="65300">MKAILSYLFVLQLALRSVAFDYVIVGGGTAGLTVASRLSEDPSVTVAVIEAGPNAENLPEVFVPGLIGTGQSFTTLNWAYRTVPQVNLNSRNLTVNAGKALGGSTIINSMIFPRAEKEQYDVWGALNNDSSWTWDALLPFFKNSEIFTPPNAFQSASGVRFDPSVHGFSGRVHVGFPNFFFEQSQLWVKTSEGLGFPASPDLANGDPHAVGVAPDSLNAANNTRCSAACAYFTPFAERPNFTVFLNATVSRIIWDSNSTANAGSTKAIAVEYIASNGTTLQASVEREVIVSAGTIGSPKVLELSGVGNATILTAAGVQPQVNLSTVGENLADHVHNWVNSFTSFNLTKDLLNNATFLAEQLELWNKTRTGLLSAAPRSLGIAAPSNVFNQSQLTALVTQSRANLTATAISFSNGNADLAKGIAAQLDHALSLYAEDKELPLEMNLEPGYSGPTPLAVRPNRTFTTINTVLYAPLSRGRTHITSSSPSVPPAVDPNYYAHPMDIAAHIGGIRLARRMLTSPPLGDSFLGEFEPGAEKVSDAQIGSWLRANATSDNHETGTAAMMPRELGGVVDTNLKVYGTANVRVVDASIIPFPISAHISSTVYAIGEKVRQSD</sequence>
<evidence type="ECO:0000256" key="2">
    <source>
        <dbReference type="ARBA" id="ARBA00010790"/>
    </source>
</evidence>
<protein>
    <submittedName>
        <fullName evidence="13">Alcohol oxidase</fullName>
    </submittedName>
</protein>
<comment type="similarity">
    <text evidence="2 9">Belongs to the GMC oxidoreductase family.</text>
</comment>
<evidence type="ECO:0000256" key="5">
    <source>
        <dbReference type="ARBA" id="ARBA00022827"/>
    </source>
</evidence>
<dbReference type="EMBL" id="KQ086065">
    <property type="protein sequence ID" value="KLO09144.1"/>
    <property type="molecule type" value="Genomic_DNA"/>
</dbReference>
<dbReference type="Gene3D" id="4.10.450.10">
    <property type="entry name" value="Glucose Oxidase, domain 2"/>
    <property type="match status" value="1"/>
</dbReference>
<feature type="active site" description="Proton donor" evidence="7">
    <location>
        <position position="555"/>
    </location>
</feature>
<evidence type="ECO:0000256" key="7">
    <source>
        <dbReference type="PIRSR" id="PIRSR000137-1"/>
    </source>
</evidence>
<feature type="active site" description="Proton acceptor" evidence="7">
    <location>
        <position position="598"/>
    </location>
</feature>
<dbReference type="PANTHER" id="PTHR11552:SF201">
    <property type="entry name" value="GLUCOSE-METHANOL-CHOLINE OXIDOREDUCTASE N-TERMINAL DOMAIN-CONTAINING PROTEIN"/>
    <property type="match status" value="1"/>
</dbReference>
<dbReference type="PROSITE" id="PS00623">
    <property type="entry name" value="GMC_OXRED_1"/>
    <property type="match status" value="1"/>
</dbReference>
<dbReference type="SUPFAM" id="SSF51905">
    <property type="entry name" value="FAD/NAD(P)-binding domain"/>
    <property type="match status" value="1"/>
</dbReference>
<dbReference type="Gene3D" id="3.50.50.60">
    <property type="entry name" value="FAD/NAD(P)-binding domain"/>
    <property type="match status" value="1"/>
</dbReference>
<dbReference type="PIRSF" id="PIRSF000137">
    <property type="entry name" value="Alcohol_oxidase"/>
    <property type="match status" value="1"/>
</dbReference>
<dbReference type="InterPro" id="IPR012132">
    <property type="entry name" value="GMC_OxRdtase"/>
</dbReference>
<evidence type="ECO:0000256" key="10">
    <source>
        <dbReference type="SAM" id="SignalP"/>
    </source>
</evidence>
<keyword evidence="14" id="KW-1185">Reference proteome</keyword>
<dbReference type="Proteomes" id="UP000053477">
    <property type="component" value="Unassembled WGS sequence"/>
</dbReference>
<evidence type="ECO:0000256" key="3">
    <source>
        <dbReference type="ARBA" id="ARBA00022630"/>
    </source>
</evidence>
<dbReference type="InterPro" id="IPR000172">
    <property type="entry name" value="GMC_OxRdtase_N"/>
</dbReference>
<dbReference type="OrthoDB" id="269227at2759"/>
<feature type="signal peptide" evidence="10">
    <location>
        <begin position="1"/>
        <end position="19"/>
    </location>
</feature>
<dbReference type="InterPro" id="IPR027424">
    <property type="entry name" value="Glucose_Oxidase_domain_2"/>
</dbReference>
<keyword evidence="3 9" id="KW-0285">Flavoprotein</keyword>
<evidence type="ECO:0000259" key="11">
    <source>
        <dbReference type="PROSITE" id="PS00623"/>
    </source>
</evidence>
<comment type="cofactor">
    <cofactor evidence="1 8">
        <name>FAD</name>
        <dbReference type="ChEBI" id="CHEBI:57692"/>
    </cofactor>
</comment>
<evidence type="ECO:0000256" key="6">
    <source>
        <dbReference type="ARBA" id="ARBA00023002"/>
    </source>
</evidence>
<dbReference type="Gene3D" id="3.30.560.10">
    <property type="entry name" value="Glucose Oxidase, domain 3"/>
    <property type="match status" value="1"/>
</dbReference>
<dbReference type="GO" id="GO:0016614">
    <property type="term" value="F:oxidoreductase activity, acting on CH-OH group of donors"/>
    <property type="evidence" value="ECO:0007669"/>
    <property type="project" value="InterPro"/>
</dbReference>
<name>A0A0H2RBF2_9AGAM</name>
<keyword evidence="5 8" id="KW-0274">FAD</keyword>
<dbReference type="SUPFAM" id="SSF54373">
    <property type="entry name" value="FAD-linked reductases, C-terminal domain"/>
    <property type="match status" value="1"/>
</dbReference>
<evidence type="ECO:0000256" key="4">
    <source>
        <dbReference type="ARBA" id="ARBA00022729"/>
    </source>
</evidence>
<keyword evidence="4 10" id="KW-0732">Signal</keyword>
<feature type="chain" id="PRO_5005201703" evidence="10">
    <location>
        <begin position="20"/>
        <end position="614"/>
    </location>
</feature>
<dbReference type="InterPro" id="IPR036188">
    <property type="entry name" value="FAD/NAD-bd_sf"/>
</dbReference>
<evidence type="ECO:0000256" key="8">
    <source>
        <dbReference type="PIRSR" id="PIRSR000137-2"/>
    </source>
</evidence>
<dbReference type="Pfam" id="PF00732">
    <property type="entry name" value="GMC_oxred_N"/>
    <property type="match status" value="1"/>
</dbReference>
<dbReference type="GO" id="GO:0050660">
    <property type="term" value="F:flavin adenine dinucleotide binding"/>
    <property type="evidence" value="ECO:0007669"/>
    <property type="project" value="InterPro"/>
</dbReference>
<evidence type="ECO:0000313" key="14">
    <source>
        <dbReference type="Proteomes" id="UP000053477"/>
    </source>
</evidence>
<evidence type="ECO:0000313" key="13">
    <source>
        <dbReference type="EMBL" id="KLO09144.1"/>
    </source>
</evidence>
<dbReference type="InterPro" id="IPR007867">
    <property type="entry name" value="GMC_OxRtase_C"/>
</dbReference>
<feature type="binding site" evidence="8">
    <location>
        <position position="249"/>
    </location>
    <ligand>
        <name>FAD</name>
        <dbReference type="ChEBI" id="CHEBI:57692"/>
    </ligand>
</feature>
<accession>A0A0H2RBF2</accession>
<dbReference type="InParanoid" id="A0A0H2RBF2"/>
<organism evidence="13 14">
    <name type="scientific">Schizopora paradoxa</name>
    <dbReference type="NCBI Taxonomy" id="27342"/>
    <lineage>
        <taxon>Eukaryota</taxon>
        <taxon>Fungi</taxon>
        <taxon>Dikarya</taxon>
        <taxon>Basidiomycota</taxon>
        <taxon>Agaricomycotina</taxon>
        <taxon>Agaricomycetes</taxon>
        <taxon>Hymenochaetales</taxon>
        <taxon>Schizoporaceae</taxon>
        <taxon>Schizopora</taxon>
    </lineage>
</organism>
<dbReference type="PANTHER" id="PTHR11552">
    <property type="entry name" value="GLUCOSE-METHANOL-CHOLINE GMC OXIDOREDUCTASE"/>
    <property type="match status" value="1"/>
</dbReference>